<evidence type="ECO:0000256" key="2">
    <source>
        <dbReference type="ARBA" id="ARBA00022443"/>
    </source>
</evidence>
<protein>
    <recommendedName>
        <fullName evidence="7">Osteoclast-stimulating factor 1</fullName>
    </recommendedName>
</protein>
<feature type="domain" description="SH3" evidence="10">
    <location>
        <begin position="17"/>
        <end position="76"/>
    </location>
</feature>
<dbReference type="PANTHER" id="PTHR24155:SF10">
    <property type="entry name" value="OSTEOCLAST-STIMULATING FACTOR 1"/>
    <property type="match status" value="1"/>
</dbReference>
<keyword evidence="3" id="KW-0963">Cytoplasm</keyword>
<dbReference type="SUPFAM" id="SSF48403">
    <property type="entry name" value="Ankyrin repeat"/>
    <property type="match status" value="1"/>
</dbReference>
<accession>A0A9D4KGK6</accession>
<dbReference type="PROSITE" id="PS50002">
    <property type="entry name" value="SH3"/>
    <property type="match status" value="1"/>
</dbReference>
<comment type="caution">
    <text evidence="11">The sequence shown here is derived from an EMBL/GenBank/DDBJ whole genome shotgun (WGS) entry which is preliminary data.</text>
</comment>
<evidence type="ECO:0000256" key="9">
    <source>
        <dbReference type="PROSITE-ProRule" id="PRU00192"/>
    </source>
</evidence>
<evidence type="ECO:0000313" key="11">
    <source>
        <dbReference type="EMBL" id="KAH3839155.1"/>
    </source>
</evidence>
<keyword evidence="5 8" id="KW-0040">ANK repeat</keyword>
<dbReference type="InterPro" id="IPR002110">
    <property type="entry name" value="Ankyrin_rpt"/>
</dbReference>
<comment type="subcellular location">
    <subcellularLocation>
        <location evidence="1">Cytoplasm</location>
    </subcellularLocation>
</comment>
<dbReference type="SMART" id="SM00248">
    <property type="entry name" value="ANK"/>
    <property type="match status" value="2"/>
</dbReference>
<keyword evidence="2 9" id="KW-0728">SH3 domain</keyword>
<evidence type="ECO:0000256" key="1">
    <source>
        <dbReference type="ARBA" id="ARBA00004496"/>
    </source>
</evidence>
<dbReference type="PRINTS" id="PR01887">
    <property type="entry name" value="SPECTRNALPHA"/>
</dbReference>
<dbReference type="AlphaFoldDB" id="A0A9D4KGK6"/>
<dbReference type="CDD" id="cd11772">
    <property type="entry name" value="SH3_OSTF1"/>
    <property type="match status" value="1"/>
</dbReference>
<dbReference type="FunFam" id="2.30.30.40:FF:000072">
    <property type="entry name" value="Unconventional Myosin IB"/>
    <property type="match status" value="1"/>
</dbReference>
<name>A0A9D4KGK6_DREPO</name>
<evidence type="ECO:0000256" key="6">
    <source>
        <dbReference type="ARBA" id="ARBA00037432"/>
    </source>
</evidence>
<organism evidence="11 12">
    <name type="scientific">Dreissena polymorpha</name>
    <name type="common">Zebra mussel</name>
    <name type="synonym">Mytilus polymorpha</name>
    <dbReference type="NCBI Taxonomy" id="45954"/>
    <lineage>
        <taxon>Eukaryota</taxon>
        <taxon>Metazoa</taxon>
        <taxon>Spiralia</taxon>
        <taxon>Lophotrochozoa</taxon>
        <taxon>Mollusca</taxon>
        <taxon>Bivalvia</taxon>
        <taxon>Autobranchia</taxon>
        <taxon>Heteroconchia</taxon>
        <taxon>Euheterodonta</taxon>
        <taxon>Imparidentia</taxon>
        <taxon>Neoheterodontei</taxon>
        <taxon>Myida</taxon>
        <taxon>Dreissenoidea</taxon>
        <taxon>Dreissenidae</taxon>
        <taxon>Dreissena</taxon>
    </lineage>
</organism>
<dbReference type="Pfam" id="PF13637">
    <property type="entry name" value="Ank_4"/>
    <property type="match status" value="1"/>
</dbReference>
<evidence type="ECO:0000256" key="5">
    <source>
        <dbReference type="ARBA" id="ARBA00023043"/>
    </source>
</evidence>
<proteinExistence type="predicted"/>
<dbReference type="SUPFAM" id="SSF50044">
    <property type="entry name" value="SH3-domain"/>
    <property type="match status" value="1"/>
</dbReference>
<evidence type="ECO:0000256" key="7">
    <source>
        <dbReference type="ARBA" id="ARBA00040640"/>
    </source>
</evidence>
<dbReference type="SMART" id="SM00326">
    <property type="entry name" value="SH3"/>
    <property type="match status" value="1"/>
</dbReference>
<dbReference type="PRINTS" id="PR00452">
    <property type="entry name" value="SH3DOMAIN"/>
</dbReference>
<evidence type="ECO:0000256" key="3">
    <source>
        <dbReference type="ARBA" id="ARBA00022490"/>
    </source>
</evidence>
<reference evidence="11" key="1">
    <citation type="journal article" date="2019" name="bioRxiv">
        <title>The Genome of the Zebra Mussel, Dreissena polymorpha: A Resource for Invasive Species Research.</title>
        <authorList>
            <person name="McCartney M.A."/>
            <person name="Auch B."/>
            <person name="Kono T."/>
            <person name="Mallez S."/>
            <person name="Zhang Y."/>
            <person name="Obille A."/>
            <person name="Becker A."/>
            <person name="Abrahante J.E."/>
            <person name="Garbe J."/>
            <person name="Badalamenti J.P."/>
            <person name="Herman A."/>
            <person name="Mangelson H."/>
            <person name="Liachko I."/>
            <person name="Sullivan S."/>
            <person name="Sone E.D."/>
            <person name="Koren S."/>
            <person name="Silverstein K.A.T."/>
            <person name="Beckman K.B."/>
            <person name="Gohl D.M."/>
        </authorList>
    </citation>
    <scope>NUCLEOTIDE SEQUENCE</scope>
    <source>
        <strain evidence="11">Duluth1</strain>
        <tissue evidence="11">Whole animal</tissue>
    </source>
</reference>
<evidence type="ECO:0000259" key="10">
    <source>
        <dbReference type="PROSITE" id="PS50002"/>
    </source>
</evidence>
<evidence type="ECO:0000256" key="8">
    <source>
        <dbReference type="PROSITE-ProRule" id="PRU00023"/>
    </source>
</evidence>
<evidence type="ECO:0000313" key="12">
    <source>
        <dbReference type="Proteomes" id="UP000828390"/>
    </source>
</evidence>
<dbReference type="EMBL" id="JAIWYP010000004">
    <property type="protein sequence ID" value="KAH3839155.1"/>
    <property type="molecule type" value="Genomic_DNA"/>
</dbReference>
<dbReference type="PANTHER" id="PTHR24155">
    <property type="entry name" value="OSTEOCLAST-STIMULATING FACTOR 1"/>
    <property type="match status" value="1"/>
</dbReference>
<dbReference type="PROSITE" id="PS50297">
    <property type="entry name" value="ANK_REP_REGION"/>
    <property type="match status" value="1"/>
</dbReference>
<dbReference type="Proteomes" id="UP000828390">
    <property type="component" value="Unassembled WGS sequence"/>
</dbReference>
<dbReference type="InterPro" id="IPR036770">
    <property type="entry name" value="Ankyrin_rpt-contain_sf"/>
</dbReference>
<feature type="repeat" description="ANK" evidence="8">
    <location>
        <begin position="110"/>
        <end position="131"/>
    </location>
</feature>
<dbReference type="Pfam" id="PF00018">
    <property type="entry name" value="SH3_1"/>
    <property type="match status" value="1"/>
</dbReference>
<dbReference type="PROSITE" id="PS50088">
    <property type="entry name" value="ANK_REPEAT"/>
    <property type="match status" value="1"/>
</dbReference>
<comment type="function">
    <text evidence="6">Induces bone resorption, acting probably through a signaling cascade which results in the secretion of factor(s) enhancing osteoclast formation and activity.</text>
</comment>
<dbReference type="GO" id="GO:0005737">
    <property type="term" value="C:cytoplasm"/>
    <property type="evidence" value="ECO:0007669"/>
    <property type="project" value="UniProtKB-SubCell"/>
</dbReference>
<keyword evidence="12" id="KW-1185">Reference proteome</keyword>
<keyword evidence="4" id="KW-0677">Repeat</keyword>
<dbReference type="Gene3D" id="1.25.40.20">
    <property type="entry name" value="Ankyrin repeat-containing domain"/>
    <property type="match status" value="1"/>
</dbReference>
<gene>
    <name evidence="11" type="ORF">DPMN_112579</name>
</gene>
<evidence type="ECO:0000256" key="4">
    <source>
        <dbReference type="ARBA" id="ARBA00022737"/>
    </source>
</evidence>
<dbReference type="InterPro" id="IPR036028">
    <property type="entry name" value="SH3-like_dom_sf"/>
</dbReference>
<dbReference type="Gene3D" id="2.30.30.40">
    <property type="entry name" value="SH3 Domains"/>
    <property type="match status" value="1"/>
</dbReference>
<dbReference type="GO" id="GO:0007165">
    <property type="term" value="P:signal transduction"/>
    <property type="evidence" value="ECO:0007669"/>
    <property type="project" value="TreeGrafter"/>
</dbReference>
<sequence length="156" mass="17332">MSSKTPVRPPPPVPKPGHVKVVRALYKYDAQQNDELSFEEGELLYIQDMSNKDWWKARCGNKSGLIPSNYVEENMETVDCPLHEAAKRGNIDFLQECLRNQVSVNALDKAGSTALHWAAHGGHVECMKALLGVPNCQVSVQVTTESKRAVCWVKLG</sequence>
<reference evidence="11" key="2">
    <citation type="submission" date="2020-11" db="EMBL/GenBank/DDBJ databases">
        <authorList>
            <person name="McCartney M.A."/>
            <person name="Auch B."/>
            <person name="Kono T."/>
            <person name="Mallez S."/>
            <person name="Becker A."/>
            <person name="Gohl D.M."/>
            <person name="Silverstein K.A.T."/>
            <person name="Koren S."/>
            <person name="Bechman K.B."/>
            <person name="Herman A."/>
            <person name="Abrahante J.E."/>
            <person name="Garbe J."/>
        </authorList>
    </citation>
    <scope>NUCLEOTIDE SEQUENCE</scope>
    <source>
        <strain evidence="11">Duluth1</strain>
        <tissue evidence="11">Whole animal</tissue>
    </source>
</reference>
<dbReference type="InterPro" id="IPR001452">
    <property type="entry name" value="SH3_domain"/>
</dbReference>